<sequence length="116" mass="13704">MDIRCKRIYDSPDRNDGRRVLVDRLWPRGIRRADARLDFWLPDIAPSDELRRWFSHQPERFDAFAQRYREELADKATQVERLRALAVGSPLTLLYATRDTQHNNARVLADLLRAAE</sequence>
<evidence type="ECO:0000313" key="1">
    <source>
        <dbReference type="EMBL" id="OBS08723.1"/>
    </source>
</evidence>
<dbReference type="OrthoDB" id="9790745at2"/>
<dbReference type="Pfam" id="PF22752">
    <property type="entry name" value="DUF488-N3i"/>
    <property type="match status" value="1"/>
</dbReference>
<dbReference type="AlphaFoldDB" id="A0A1A6C2E1"/>
<dbReference type="PANTHER" id="PTHR36849">
    <property type="entry name" value="CYTOPLASMIC PROTEIN-RELATED"/>
    <property type="match status" value="1"/>
</dbReference>
<dbReference type="EMBL" id="JQSG02000006">
    <property type="protein sequence ID" value="OBS08723.1"/>
    <property type="molecule type" value="Genomic_DNA"/>
</dbReference>
<dbReference type="InterPro" id="IPR052552">
    <property type="entry name" value="YeaO-like"/>
</dbReference>
<dbReference type="Proteomes" id="UP000029273">
    <property type="component" value="Unassembled WGS sequence"/>
</dbReference>
<dbReference type="RefSeq" id="WP_038091147.1">
    <property type="nucleotide sequence ID" value="NZ_JQSG02000006.1"/>
</dbReference>
<gene>
    <name evidence="1" type="ORF">Thpro_022973</name>
</gene>
<protein>
    <recommendedName>
        <fullName evidence="3">MarR family transcriptional regulator</fullName>
    </recommendedName>
</protein>
<evidence type="ECO:0000313" key="2">
    <source>
        <dbReference type="Proteomes" id="UP000029273"/>
    </source>
</evidence>
<proteinExistence type="predicted"/>
<reference evidence="1 2" key="1">
    <citation type="journal article" date="2014" name="Genome Announc.">
        <title>Draft Genome Sequence of the Iron-Oxidizing, Acidophilic, and Halotolerant 'Thiobacillus prosperus' Type Strain DSM 5130.</title>
        <authorList>
            <person name="Ossandon F.J."/>
            <person name="Cardenas J.P."/>
            <person name="Corbett M."/>
            <person name="Quatrini R."/>
            <person name="Holmes D.S."/>
            <person name="Watkin E."/>
        </authorList>
    </citation>
    <scope>NUCLEOTIDE SEQUENCE [LARGE SCALE GENOMIC DNA]</scope>
    <source>
        <strain evidence="1 2">DSM 5130</strain>
    </source>
</reference>
<accession>A0A1A6C2E1</accession>
<organism evidence="1 2">
    <name type="scientific">Acidihalobacter prosperus</name>
    <dbReference type="NCBI Taxonomy" id="160660"/>
    <lineage>
        <taxon>Bacteria</taxon>
        <taxon>Pseudomonadati</taxon>
        <taxon>Pseudomonadota</taxon>
        <taxon>Gammaproteobacteria</taxon>
        <taxon>Chromatiales</taxon>
        <taxon>Ectothiorhodospiraceae</taxon>
        <taxon>Acidihalobacter</taxon>
    </lineage>
</organism>
<comment type="caution">
    <text evidence="1">The sequence shown here is derived from an EMBL/GenBank/DDBJ whole genome shotgun (WGS) entry which is preliminary data.</text>
</comment>
<dbReference type="PANTHER" id="PTHR36849:SF1">
    <property type="entry name" value="CYTOPLASMIC PROTEIN"/>
    <property type="match status" value="1"/>
</dbReference>
<name>A0A1A6C2E1_9GAMM</name>
<evidence type="ECO:0008006" key="3">
    <source>
        <dbReference type="Google" id="ProtNLM"/>
    </source>
</evidence>
<keyword evidence="2" id="KW-1185">Reference proteome</keyword>